<keyword evidence="6" id="KW-1185">Reference proteome</keyword>
<reference evidence="5 6" key="1">
    <citation type="journal article" date="2018" name="Gigascience">
        <title>Genomes of trombidid mites reveal novel predicted allergens and laterally-transferred genes associated with secondary metabolism.</title>
        <authorList>
            <person name="Dong X."/>
            <person name="Chaisiri K."/>
            <person name="Xia D."/>
            <person name="Armstrong S.D."/>
            <person name="Fang Y."/>
            <person name="Donnelly M.J."/>
            <person name="Kadowaki T."/>
            <person name="McGarry J.W."/>
            <person name="Darby A.C."/>
            <person name="Makepeace B.L."/>
        </authorList>
    </citation>
    <scope>NUCLEOTIDE SEQUENCE [LARGE SCALE GENOMIC DNA]</scope>
    <source>
        <strain evidence="5">UoL-UT</strain>
    </source>
</reference>
<evidence type="ECO:0000256" key="2">
    <source>
        <dbReference type="ARBA" id="ARBA00022737"/>
    </source>
</evidence>
<protein>
    <submittedName>
        <fullName evidence="5">Multiple coagulation factor deficiency protein 2-like protein</fullName>
    </submittedName>
</protein>
<dbReference type="OrthoDB" id="289247at2759"/>
<dbReference type="SUPFAM" id="SSF47473">
    <property type="entry name" value="EF-hand"/>
    <property type="match status" value="1"/>
</dbReference>
<organism evidence="5 6">
    <name type="scientific">Leptotrombidium deliense</name>
    <dbReference type="NCBI Taxonomy" id="299467"/>
    <lineage>
        <taxon>Eukaryota</taxon>
        <taxon>Metazoa</taxon>
        <taxon>Ecdysozoa</taxon>
        <taxon>Arthropoda</taxon>
        <taxon>Chelicerata</taxon>
        <taxon>Arachnida</taxon>
        <taxon>Acari</taxon>
        <taxon>Acariformes</taxon>
        <taxon>Trombidiformes</taxon>
        <taxon>Prostigmata</taxon>
        <taxon>Anystina</taxon>
        <taxon>Parasitengona</taxon>
        <taxon>Trombiculoidea</taxon>
        <taxon>Trombiculidae</taxon>
        <taxon>Leptotrombidium</taxon>
    </lineage>
</organism>
<dbReference type="GO" id="GO:0005509">
    <property type="term" value="F:calcium ion binding"/>
    <property type="evidence" value="ECO:0007669"/>
    <property type="project" value="InterPro"/>
</dbReference>
<dbReference type="InterPro" id="IPR011992">
    <property type="entry name" value="EF-hand-dom_pair"/>
</dbReference>
<dbReference type="Pfam" id="PF13499">
    <property type="entry name" value="EF-hand_7"/>
    <property type="match status" value="1"/>
</dbReference>
<evidence type="ECO:0000259" key="4">
    <source>
        <dbReference type="PROSITE" id="PS50222"/>
    </source>
</evidence>
<evidence type="ECO:0000313" key="5">
    <source>
        <dbReference type="EMBL" id="RWS30883.1"/>
    </source>
</evidence>
<dbReference type="STRING" id="299467.A0A443STQ6"/>
<dbReference type="InterPro" id="IPR002048">
    <property type="entry name" value="EF_hand_dom"/>
</dbReference>
<dbReference type="PROSITE" id="PS50222">
    <property type="entry name" value="EF_HAND_2"/>
    <property type="match status" value="1"/>
</dbReference>
<dbReference type="Proteomes" id="UP000288716">
    <property type="component" value="Unassembled WGS sequence"/>
</dbReference>
<feature type="domain" description="EF-hand" evidence="4">
    <location>
        <begin position="79"/>
        <end position="114"/>
    </location>
</feature>
<dbReference type="PROSITE" id="PS00018">
    <property type="entry name" value="EF_HAND_1"/>
    <property type="match status" value="2"/>
</dbReference>
<comment type="caution">
    <text evidence="5">The sequence shown here is derived from an EMBL/GenBank/DDBJ whole genome shotgun (WGS) entry which is preliminary data.</text>
</comment>
<dbReference type="InterPro" id="IPR018247">
    <property type="entry name" value="EF_Hand_1_Ca_BS"/>
</dbReference>
<sequence length="119" mass="13966">MLNKKLTLIEIFSHLTEDIKEQLHVEIDPSKMTEEESQFYYFNLHDYDQNNKLDGLEVLLALQHDVPNQASASTTSTTPAPREVDDIMNNYDLNDDGYIEYDEFLYGRKKEMEKYGTHN</sequence>
<dbReference type="Gene3D" id="1.10.238.10">
    <property type="entry name" value="EF-hand"/>
    <property type="match status" value="1"/>
</dbReference>
<evidence type="ECO:0000256" key="1">
    <source>
        <dbReference type="ARBA" id="ARBA00022729"/>
    </source>
</evidence>
<keyword evidence="1" id="KW-0732">Signal</keyword>
<dbReference type="EMBL" id="NCKV01000345">
    <property type="protein sequence ID" value="RWS30883.1"/>
    <property type="molecule type" value="Genomic_DNA"/>
</dbReference>
<dbReference type="AlphaFoldDB" id="A0A443STQ6"/>
<keyword evidence="2" id="KW-0677">Repeat</keyword>
<evidence type="ECO:0000313" key="6">
    <source>
        <dbReference type="Proteomes" id="UP000288716"/>
    </source>
</evidence>
<gene>
    <name evidence="5" type="ORF">B4U80_05255</name>
</gene>
<evidence type="ECO:0000256" key="3">
    <source>
        <dbReference type="ARBA" id="ARBA00022837"/>
    </source>
</evidence>
<dbReference type="VEuPathDB" id="VectorBase:LDEU001155"/>
<proteinExistence type="predicted"/>
<dbReference type="PANTHER" id="PTHR23104">
    <property type="entry name" value="MULTIPLE COAGULATION FACTOR DEFICIENCY PROTEIN 2 NEURAL STEM CELL DERIVED NEURONAL SURVIVAL PROTEIN"/>
    <property type="match status" value="1"/>
</dbReference>
<dbReference type="SMART" id="SM00054">
    <property type="entry name" value="EFh"/>
    <property type="match status" value="1"/>
</dbReference>
<accession>A0A443STQ6</accession>
<name>A0A443STQ6_9ACAR</name>
<dbReference type="PANTHER" id="PTHR23104:SF17">
    <property type="entry name" value="EF-HAND DOMAIN-CONTAINING PROTEIN"/>
    <property type="match status" value="1"/>
</dbReference>
<dbReference type="InterPro" id="IPR052110">
    <property type="entry name" value="MCFD2-like"/>
</dbReference>
<keyword evidence="3" id="KW-0106">Calcium</keyword>